<proteinExistence type="inferred from homology"/>
<feature type="domain" description="UmuC" evidence="18">
    <location>
        <begin position="28"/>
        <end position="208"/>
    </location>
</feature>
<keyword evidence="14 17" id="KW-0234">DNA repair</keyword>
<dbReference type="GO" id="GO:0005829">
    <property type="term" value="C:cytosol"/>
    <property type="evidence" value="ECO:0007669"/>
    <property type="project" value="TreeGrafter"/>
</dbReference>
<keyword evidence="4 17" id="KW-0515">Mutator protein</keyword>
<dbReference type="HAMAP" id="MF_01113">
    <property type="entry name" value="DNApol_IV"/>
    <property type="match status" value="1"/>
</dbReference>
<evidence type="ECO:0000256" key="12">
    <source>
        <dbReference type="ARBA" id="ARBA00022932"/>
    </source>
</evidence>
<comment type="subunit">
    <text evidence="3 17">Monomer.</text>
</comment>
<name>A0A7W6KGC3_9HYPH</name>
<keyword evidence="10 17" id="KW-0227">DNA damage</keyword>
<dbReference type="PROSITE" id="PS50173">
    <property type="entry name" value="UMUC"/>
    <property type="match status" value="1"/>
</dbReference>
<organism evidence="19 20">
    <name type="scientific">Martelella radicis</name>
    <dbReference type="NCBI Taxonomy" id="1397476"/>
    <lineage>
        <taxon>Bacteria</taxon>
        <taxon>Pseudomonadati</taxon>
        <taxon>Pseudomonadota</taxon>
        <taxon>Alphaproteobacteria</taxon>
        <taxon>Hyphomicrobiales</taxon>
        <taxon>Aurantimonadaceae</taxon>
        <taxon>Martelella</taxon>
    </lineage>
</organism>
<dbReference type="Pfam" id="PF00817">
    <property type="entry name" value="IMS"/>
    <property type="match status" value="1"/>
</dbReference>
<evidence type="ECO:0000256" key="10">
    <source>
        <dbReference type="ARBA" id="ARBA00022763"/>
    </source>
</evidence>
<comment type="function">
    <text evidence="15 17">Poorly processive, error-prone DNA polymerase involved in untargeted mutagenesis. Copies undamaged DNA at stalled replication forks, which arise in vivo from mismatched or misaligned primer ends. These misaligned primers can be extended by PolIV. Exhibits no 3'-5' exonuclease (proofreading) activity. May be involved in translesional synthesis, in conjunction with the beta clamp from PolIII.</text>
</comment>
<evidence type="ECO:0000256" key="8">
    <source>
        <dbReference type="ARBA" id="ARBA00022705"/>
    </source>
</evidence>
<protein>
    <recommendedName>
        <fullName evidence="17">DNA polymerase IV</fullName>
        <shortName evidence="17">Pol IV</shortName>
        <ecNumber evidence="17">2.7.7.7</ecNumber>
    </recommendedName>
</protein>
<evidence type="ECO:0000256" key="2">
    <source>
        <dbReference type="ARBA" id="ARBA00010945"/>
    </source>
</evidence>
<evidence type="ECO:0000256" key="15">
    <source>
        <dbReference type="ARBA" id="ARBA00025589"/>
    </source>
</evidence>
<dbReference type="PANTHER" id="PTHR11076">
    <property type="entry name" value="DNA REPAIR POLYMERASE UMUC / TRANSFERASE FAMILY MEMBER"/>
    <property type="match status" value="1"/>
</dbReference>
<dbReference type="NCBIfam" id="NF002677">
    <property type="entry name" value="PRK02406.1"/>
    <property type="match status" value="1"/>
</dbReference>
<evidence type="ECO:0000256" key="16">
    <source>
        <dbReference type="ARBA" id="ARBA00049244"/>
    </source>
</evidence>
<dbReference type="InterPro" id="IPR001126">
    <property type="entry name" value="UmuC"/>
</dbReference>
<feature type="active site" evidence="17">
    <location>
        <position position="127"/>
    </location>
</feature>
<keyword evidence="8 17" id="KW-0235">DNA replication</keyword>
<dbReference type="Gene3D" id="3.30.70.270">
    <property type="match status" value="1"/>
</dbReference>
<dbReference type="CDD" id="cd03586">
    <property type="entry name" value="PolY_Pol_IV_kappa"/>
    <property type="match status" value="1"/>
</dbReference>
<dbReference type="EC" id="2.7.7.7" evidence="17"/>
<evidence type="ECO:0000256" key="5">
    <source>
        <dbReference type="ARBA" id="ARBA00022490"/>
    </source>
</evidence>
<dbReference type="GO" id="GO:0003887">
    <property type="term" value="F:DNA-directed DNA polymerase activity"/>
    <property type="evidence" value="ECO:0007669"/>
    <property type="project" value="UniProtKB-UniRule"/>
</dbReference>
<dbReference type="Gene3D" id="1.10.150.20">
    <property type="entry name" value="5' to 3' exonuclease, C-terminal subdomain"/>
    <property type="match status" value="1"/>
</dbReference>
<feature type="site" description="Substrate discrimination" evidence="17">
    <location>
        <position position="37"/>
    </location>
</feature>
<dbReference type="EMBL" id="JACIDZ010000001">
    <property type="protein sequence ID" value="MBB4120738.1"/>
    <property type="molecule type" value="Genomic_DNA"/>
</dbReference>
<dbReference type="GO" id="GO:0003684">
    <property type="term" value="F:damaged DNA binding"/>
    <property type="evidence" value="ECO:0007669"/>
    <property type="project" value="InterPro"/>
</dbReference>
<dbReference type="SUPFAM" id="SSF56672">
    <property type="entry name" value="DNA/RNA polymerases"/>
    <property type="match status" value="1"/>
</dbReference>
<sequence>MAALDELTVLERDHEVETDGSTPAIRKIIHVDMDAFYASVEQRDNPDLRGKPVAVGGSAARGVVAAASYEARAFGVRSALPSVTAKRRCPDLVFVKPRFDVYRSVSAQIHQIFAEHTDLIEPLSLDEAYLDVTENKQGIAFATEIATILRARIKDVTGLNASAGISYCKFLAKMASDLNKPNGQAVITPKMGPAFVADLAVKKFHGIGPATAEKMQRLRIVTGADLRDKSLAFLRDNFGKSGSWYYRISRGIDERPVQPNRPRKSIGAEDTFAADIFDLGAAKAELIPLAEKVWRHAENKQVSGRTVTLKVKYADFQQITRSRTVGQNMRSADEIGEIASALLIEVFPVQKGIRLLGVTLSSLNESSDRAGDEQMRLL</sequence>
<dbReference type="InterPro" id="IPR017961">
    <property type="entry name" value="DNA_pol_Y-fam_little_finger"/>
</dbReference>
<dbReference type="Gene3D" id="3.30.1490.100">
    <property type="entry name" value="DNA polymerase, Y-family, little finger domain"/>
    <property type="match status" value="1"/>
</dbReference>
<dbReference type="InterPro" id="IPR043502">
    <property type="entry name" value="DNA/RNA_pol_sf"/>
</dbReference>
<keyword evidence="12 17" id="KW-0239">DNA-directed DNA polymerase</keyword>
<dbReference type="GO" id="GO:0006261">
    <property type="term" value="P:DNA-templated DNA replication"/>
    <property type="evidence" value="ECO:0007669"/>
    <property type="project" value="UniProtKB-UniRule"/>
</dbReference>
<dbReference type="GO" id="GO:0000287">
    <property type="term" value="F:magnesium ion binding"/>
    <property type="evidence" value="ECO:0007669"/>
    <property type="project" value="UniProtKB-UniRule"/>
</dbReference>
<dbReference type="Proteomes" id="UP000530571">
    <property type="component" value="Unassembled WGS sequence"/>
</dbReference>
<evidence type="ECO:0000256" key="14">
    <source>
        <dbReference type="ARBA" id="ARBA00023204"/>
    </source>
</evidence>
<comment type="subcellular location">
    <subcellularLocation>
        <location evidence="1 17">Cytoplasm</location>
    </subcellularLocation>
</comment>
<feature type="binding site" evidence="17">
    <location>
        <position position="126"/>
    </location>
    <ligand>
        <name>Mg(2+)</name>
        <dbReference type="ChEBI" id="CHEBI:18420"/>
    </ligand>
</feature>
<evidence type="ECO:0000256" key="4">
    <source>
        <dbReference type="ARBA" id="ARBA00022457"/>
    </source>
</evidence>
<dbReference type="InterPro" id="IPR022880">
    <property type="entry name" value="DNApol_IV"/>
</dbReference>
<feature type="binding site" evidence="17">
    <location>
        <position position="32"/>
    </location>
    <ligand>
        <name>Mg(2+)</name>
        <dbReference type="ChEBI" id="CHEBI:18420"/>
    </ligand>
</feature>
<dbReference type="FunFam" id="3.30.1490.100:FF:000004">
    <property type="entry name" value="DNA polymerase IV"/>
    <property type="match status" value="1"/>
</dbReference>
<comment type="catalytic activity">
    <reaction evidence="16 17">
        <text>DNA(n) + a 2'-deoxyribonucleoside 5'-triphosphate = DNA(n+1) + diphosphate</text>
        <dbReference type="Rhea" id="RHEA:22508"/>
        <dbReference type="Rhea" id="RHEA-COMP:17339"/>
        <dbReference type="Rhea" id="RHEA-COMP:17340"/>
        <dbReference type="ChEBI" id="CHEBI:33019"/>
        <dbReference type="ChEBI" id="CHEBI:61560"/>
        <dbReference type="ChEBI" id="CHEBI:173112"/>
        <dbReference type="EC" id="2.7.7.7"/>
    </reaction>
</comment>
<evidence type="ECO:0000256" key="17">
    <source>
        <dbReference type="HAMAP-Rule" id="MF_01113"/>
    </source>
</evidence>
<dbReference type="GO" id="GO:0006281">
    <property type="term" value="P:DNA repair"/>
    <property type="evidence" value="ECO:0007669"/>
    <property type="project" value="UniProtKB-UniRule"/>
</dbReference>
<evidence type="ECO:0000256" key="1">
    <source>
        <dbReference type="ARBA" id="ARBA00004496"/>
    </source>
</evidence>
<reference evidence="19 20" key="1">
    <citation type="submission" date="2020-08" db="EMBL/GenBank/DDBJ databases">
        <title>Genomic Encyclopedia of Type Strains, Phase IV (KMG-IV): sequencing the most valuable type-strain genomes for metagenomic binning, comparative biology and taxonomic classification.</title>
        <authorList>
            <person name="Goeker M."/>
        </authorList>
    </citation>
    <scope>NUCLEOTIDE SEQUENCE [LARGE SCALE GENOMIC DNA]</scope>
    <source>
        <strain evidence="19 20">DSM 28101</strain>
    </source>
</reference>
<evidence type="ECO:0000256" key="9">
    <source>
        <dbReference type="ARBA" id="ARBA00022723"/>
    </source>
</evidence>
<dbReference type="PANTHER" id="PTHR11076:SF33">
    <property type="entry name" value="DNA POLYMERASE KAPPA"/>
    <property type="match status" value="1"/>
</dbReference>
<keyword evidence="13 17" id="KW-0238">DNA-binding</keyword>
<keyword evidence="20" id="KW-1185">Reference proteome</keyword>
<dbReference type="InterPro" id="IPR036775">
    <property type="entry name" value="DNA_pol_Y-fam_lit_finger_sf"/>
</dbReference>
<dbReference type="GO" id="GO:0042276">
    <property type="term" value="P:error-prone translesion synthesis"/>
    <property type="evidence" value="ECO:0007669"/>
    <property type="project" value="TreeGrafter"/>
</dbReference>
<evidence type="ECO:0000256" key="6">
    <source>
        <dbReference type="ARBA" id="ARBA00022679"/>
    </source>
</evidence>
<dbReference type="InterPro" id="IPR043128">
    <property type="entry name" value="Rev_trsase/Diguanyl_cyclase"/>
</dbReference>
<evidence type="ECO:0000256" key="11">
    <source>
        <dbReference type="ARBA" id="ARBA00022842"/>
    </source>
</evidence>
<keyword evidence="5 17" id="KW-0963">Cytoplasm</keyword>
<dbReference type="Gene3D" id="3.40.1170.60">
    <property type="match status" value="1"/>
</dbReference>
<dbReference type="SUPFAM" id="SSF100879">
    <property type="entry name" value="Lesion bypass DNA polymerase (Y-family), little finger domain"/>
    <property type="match status" value="1"/>
</dbReference>
<keyword evidence="9 17" id="KW-0479">Metal-binding</keyword>
<comment type="similarity">
    <text evidence="2 17">Belongs to the DNA polymerase type-Y family.</text>
</comment>
<dbReference type="FunFam" id="3.40.1170.60:FF:000001">
    <property type="entry name" value="DNA polymerase IV"/>
    <property type="match status" value="1"/>
</dbReference>
<evidence type="ECO:0000256" key="7">
    <source>
        <dbReference type="ARBA" id="ARBA00022695"/>
    </source>
</evidence>
<keyword evidence="11 17" id="KW-0460">Magnesium</keyword>
<evidence type="ECO:0000256" key="13">
    <source>
        <dbReference type="ARBA" id="ARBA00023125"/>
    </source>
</evidence>
<evidence type="ECO:0000259" key="18">
    <source>
        <dbReference type="PROSITE" id="PS50173"/>
    </source>
</evidence>
<evidence type="ECO:0000313" key="20">
    <source>
        <dbReference type="Proteomes" id="UP000530571"/>
    </source>
</evidence>
<dbReference type="RefSeq" id="WP_183482456.1">
    <property type="nucleotide sequence ID" value="NZ_JACIDZ010000001.1"/>
</dbReference>
<dbReference type="Pfam" id="PF11799">
    <property type="entry name" value="IMS_C"/>
    <property type="match status" value="1"/>
</dbReference>
<gene>
    <name evidence="17" type="primary">dinB</name>
    <name evidence="19" type="ORF">GGR30_000633</name>
</gene>
<evidence type="ECO:0000313" key="19">
    <source>
        <dbReference type="EMBL" id="MBB4120738.1"/>
    </source>
</evidence>
<comment type="caution">
    <text evidence="19">The sequence shown here is derived from an EMBL/GenBank/DDBJ whole genome shotgun (WGS) entry which is preliminary data.</text>
</comment>
<evidence type="ECO:0000256" key="3">
    <source>
        <dbReference type="ARBA" id="ARBA00011245"/>
    </source>
</evidence>
<accession>A0A7W6KGC3</accession>
<dbReference type="GO" id="GO:0009432">
    <property type="term" value="P:SOS response"/>
    <property type="evidence" value="ECO:0007669"/>
    <property type="project" value="TreeGrafter"/>
</dbReference>
<dbReference type="InterPro" id="IPR050116">
    <property type="entry name" value="DNA_polymerase-Y"/>
</dbReference>
<comment type="cofactor">
    <cofactor evidence="17">
        <name>Mg(2+)</name>
        <dbReference type="ChEBI" id="CHEBI:18420"/>
    </cofactor>
    <text evidence="17">Binds 2 magnesium ions per subunit.</text>
</comment>
<keyword evidence="6 17" id="KW-0808">Transferase</keyword>
<dbReference type="AlphaFoldDB" id="A0A7W6KGC3"/>
<keyword evidence="7 17" id="KW-0548">Nucleotidyltransferase</keyword>